<evidence type="ECO:0000256" key="1">
    <source>
        <dbReference type="SAM" id="SignalP"/>
    </source>
</evidence>
<dbReference type="PANTHER" id="PTHR37957:SF1">
    <property type="entry name" value="PHYTASE-LIKE DOMAIN-CONTAINING PROTEIN"/>
    <property type="match status" value="1"/>
</dbReference>
<evidence type="ECO:0000313" key="4">
    <source>
        <dbReference type="Proteomes" id="UP000799777"/>
    </source>
</evidence>
<accession>A0A9P4H4I7</accession>
<organism evidence="3 4">
    <name type="scientific">Setomelanomma holmii</name>
    <dbReference type="NCBI Taxonomy" id="210430"/>
    <lineage>
        <taxon>Eukaryota</taxon>
        <taxon>Fungi</taxon>
        <taxon>Dikarya</taxon>
        <taxon>Ascomycota</taxon>
        <taxon>Pezizomycotina</taxon>
        <taxon>Dothideomycetes</taxon>
        <taxon>Pleosporomycetidae</taxon>
        <taxon>Pleosporales</taxon>
        <taxon>Pleosporineae</taxon>
        <taxon>Phaeosphaeriaceae</taxon>
        <taxon>Setomelanomma</taxon>
    </lineage>
</organism>
<sequence length="546" mass="59100">MLLTSSLTLLALPLANVIANPITPRADSTGVNVTTCNGKQYVYEELAGFGKLAADFRDKYGDTLGGIGSAIALDKKKSKFKKSKGSNGVYSGVLHGLPDRGWNTQGTQNTQTRIHKFSFTFEIVNATIEKPASPNFNLTYLDTLLLTGPDGTPLTGLDPTGTVKYDGFPNLPLAKYTGNGFGQNGTGGARIALDTEGLVLGDDDTYWISDEYATYVYQFSASGKMIQAIRTPDAFIPLRNGTESFSAASPPLYDPDFKIKPENPSTGRGNNQGLEALTASPDGKYLYTLLQSATIQDGGKSSSARRNSRFLTYRIEDSGKKASLEAEYAVQLPVLPSGKVASQSEMHYISATQFLVLARDSGAGHGQSSSTSIYRNADVIDISSATNVVGKYDAFNGSIASKDGVLKSDVNPAEYCPWLSYNNNEQLNRFGVRNGGAQGPDLLNEKWESFALFEVDDDDDERDGGKGKEKDDDGGKEYYLISVSDNDFITQNGKSSSYFEAKIRAEECFAGYINFGQLPYKDVSGFDLDTQVLVFKIKLPKDSTPL</sequence>
<feature type="chain" id="PRO_5040199796" description="Phytase-like domain-containing protein" evidence="1">
    <location>
        <begin position="20"/>
        <end position="546"/>
    </location>
</feature>
<dbReference type="OrthoDB" id="425936at2759"/>
<reference evidence="3" key="1">
    <citation type="journal article" date="2020" name="Stud. Mycol.">
        <title>101 Dothideomycetes genomes: a test case for predicting lifestyles and emergence of pathogens.</title>
        <authorList>
            <person name="Haridas S."/>
            <person name="Albert R."/>
            <person name="Binder M."/>
            <person name="Bloem J."/>
            <person name="Labutti K."/>
            <person name="Salamov A."/>
            <person name="Andreopoulos B."/>
            <person name="Baker S."/>
            <person name="Barry K."/>
            <person name="Bills G."/>
            <person name="Bluhm B."/>
            <person name="Cannon C."/>
            <person name="Castanera R."/>
            <person name="Culley D."/>
            <person name="Daum C."/>
            <person name="Ezra D."/>
            <person name="Gonzalez J."/>
            <person name="Henrissat B."/>
            <person name="Kuo A."/>
            <person name="Liang C."/>
            <person name="Lipzen A."/>
            <person name="Lutzoni F."/>
            <person name="Magnuson J."/>
            <person name="Mondo S."/>
            <person name="Nolan M."/>
            <person name="Ohm R."/>
            <person name="Pangilinan J."/>
            <person name="Park H.-J."/>
            <person name="Ramirez L."/>
            <person name="Alfaro M."/>
            <person name="Sun H."/>
            <person name="Tritt A."/>
            <person name="Yoshinaga Y."/>
            <person name="Zwiers L.-H."/>
            <person name="Turgeon B."/>
            <person name="Goodwin S."/>
            <person name="Spatafora J."/>
            <person name="Crous P."/>
            <person name="Grigoriev I."/>
        </authorList>
    </citation>
    <scope>NUCLEOTIDE SEQUENCE</scope>
    <source>
        <strain evidence="3">CBS 110217</strain>
    </source>
</reference>
<dbReference type="AlphaFoldDB" id="A0A9P4H4I7"/>
<proteinExistence type="predicted"/>
<dbReference type="Pfam" id="PF13449">
    <property type="entry name" value="Phytase-like"/>
    <property type="match status" value="1"/>
</dbReference>
<comment type="caution">
    <text evidence="3">The sequence shown here is derived from an EMBL/GenBank/DDBJ whole genome shotgun (WGS) entry which is preliminary data.</text>
</comment>
<name>A0A9P4H4I7_9PLEO</name>
<feature type="domain" description="Phytase-like" evidence="2">
    <location>
        <begin position="139"/>
        <end position="385"/>
    </location>
</feature>
<keyword evidence="4" id="KW-1185">Reference proteome</keyword>
<keyword evidence="1" id="KW-0732">Signal</keyword>
<dbReference type="InterPro" id="IPR027372">
    <property type="entry name" value="Phytase-like_dom"/>
</dbReference>
<dbReference type="Proteomes" id="UP000799777">
    <property type="component" value="Unassembled WGS sequence"/>
</dbReference>
<feature type="signal peptide" evidence="1">
    <location>
        <begin position="1"/>
        <end position="19"/>
    </location>
</feature>
<evidence type="ECO:0000259" key="2">
    <source>
        <dbReference type="Pfam" id="PF13449"/>
    </source>
</evidence>
<protein>
    <recommendedName>
        <fullName evidence="2">Phytase-like domain-containing protein</fullName>
    </recommendedName>
</protein>
<dbReference type="PANTHER" id="PTHR37957">
    <property type="entry name" value="BLR7070 PROTEIN"/>
    <property type="match status" value="1"/>
</dbReference>
<evidence type="ECO:0000313" key="3">
    <source>
        <dbReference type="EMBL" id="KAF2027417.1"/>
    </source>
</evidence>
<dbReference type="EMBL" id="ML978227">
    <property type="protein sequence ID" value="KAF2027417.1"/>
    <property type="molecule type" value="Genomic_DNA"/>
</dbReference>
<gene>
    <name evidence="3" type="ORF">EK21DRAFT_71968</name>
</gene>